<evidence type="ECO:0000256" key="6">
    <source>
        <dbReference type="ARBA" id="ARBA00022729"/>
    </source>
</evidence>
<keyword evidence="6" id="KW-0732">Signal</keyword>
<comment type="caution">
    <text evidence="14">The sequence shown here is derived from an EMBL/GenBank/DDBJ whole genome shotgun (WGS) entry which is preliminary data.</text>
</comment>
<dbReference type="Pfam" id="PF07884">
    <property type="entry name" value="VKOR"/>
    <property type="match status" value="1"/>
</dbReference>
<feature type="domain" description="Vitamin K epoxide reductase" evidence="13">
    <location>
        <begin position="12"/>
        <end position="152"/>
    </location>
</feature>
<dbReference type="Pfam" id="PF13462">
    <property type="entry name" value="Thioredoxin_4"/>
    <property type="match status" value="1"/>
</dbReference>
<dbReference type="EMBL" id="JAAZON010000127">
    <property type="protein sequence ID" value="NMC62173.1"/>
    <property type="molecule type" value="Genomic_DNA"/>
</dbReference>
<comment type="similarity">
    <text evidence="3">Belongs to the VKOR family.</text>
</comment>
<dbReference type="PANTHER" id="PTHR13887">
    <property type="entry name" value="GLUTATHIONE S-TRANSFERASE KAPPA"/>
    <property type="match status" value="1"/>
</dbReference>
<accession>A0A7X9IIL4</accession>
<feature type="transmembrane region" description="Helical" evidence="12">
    <location>
        <begin position="15"/>
        <end position="35"/>
    </location>
</feature>
<evidence type="ECO:0000313" key="14">
    <source>
        <dbReference type="EMBL" id="NMC62173.1"/>
    </source>
</evidence>
<feature type="transmembrane region" description="Helical" evidence="12">
    <location>
        <begin position="101"/>
        <end position="124"/>
    </location>
</feature>
<proteinExistence type="inferred from homology"/>
<dbReference type="InterPro" id="IPR038354">
    <property type="entry name" value="VKOR_sf"/>
</dbReference>
<protein>
    <submittedName>
        <fullName evidence="14">Thioredoxin domain-containing protein</fullName>
    </submittedName>
</protein>
<dbReference type="CDD" id="cd12920">
    <property type="entry name" value="VKOR_3"/>
    <property type="match status" value="1"/>
</dbReference>
<sequence>MADNSGNVIEIPKGFIIFIATLCFAGFLVAGYLSWLHWQVYVNPSFHSFCAISDSFNCETVAESPWSVFLGMPVAVWGILGYLVMFFLMVFGIGRLRLRSAFVALFAASMLSILTSAVLAVVSYCVICSFCVMCTVTYVINFLIFLTLIFLAYRFKLLSAEAVHECVGLLRSHPLRVLILGLVLVTIAVLYPRYWVKSEIMRNKGISSGVTSDGHYWIGSEDAPLTITEFSDYLCPHCQRMHFHQRDLISLNSGGIKLIHRHFPLDNACNPLIKTPFHVGACLMAAASICSGKQNKFWEMNDLLFKSSARQLEKAADEIDGFARKLGLDLNSFNDCLNSKETSEELARDINDGLDLHLSGTPSFIIDGRVHVGVIGKEVLQKYGIKEK</sequence>
<evidence type="ECO:0000256" key="8">
    <source>
        <dbReference type="ARBA" id="ARBA00023002"/>
    </source>
</evidence>
<feature type="transmembrane region" description="Helical" evidence="12">
    <location>
        <begin position="174"/>
        <end position="195"/>
    </location>
</feature>
<feature type="transmembrane region" description="Helical" evidence="12">
    <location>
        <begin position="130"/>
        <end position="153"/>
    </location>
</feature>
<organism evidence="14 15">
    <name type="scientific">SAR324 cluster bacterium</name>
    <dbReference type="NCBI Taxonomy" id="2024889"/>
    <lineage>
        <taxon>Bacteria</taxon>
        <taxon>Deltaproteobacteria</taxon>
        <taxon>SAR324 cluster</taxon>
    </lineage>
</organism>
<keyword evidence="7 12" id="KW-1133">Transmembrane helix</keyword>
<dbReference type="GO" id="GO:0016020">
    <property type="term" value="C:membrane"/>
    <property type="evidence" value="ECO:0007669"/>
    <property type="project" value="UniProtKB-SubCell"/>
</dbReference>
<dbReference type="GO" id="GO:0048038">
    <property type="term" value="F:quinone binding"/>
    <property type="evidence" value="ECO:0007669"/>
    <property type="project" value="UniProtKB-KW"/>
</dbReference>
<evidence type="ECO:0000256" key="5">
    <source>
        <dbReference type="ARBA" id="ARBA00022719"/>
    </source>
</evidence>
<evidence type="ECO:0000256" key="11">
    <source>
        <dbReference type="ARBA" id="ARBA00023284"/>
    </source>
</evidence>
<comment type="subcellular location">
    <subcellularLocation>
        <location evidence="1">Membrane</location>
        <topology evidence="1">Multi-pass membrane protein</topology>
    </subcellularLocation>
</comment>
<evidence type="ECO:0000259" key="13">
    <source>
        <dbReference type="SMART" id="SM00756"/>
    </source>
</evidence>
<dbReference type="GO" id="GO:0016491">
    <property type="term" value="F:oxidoreductase activity"/>
    <property type="evidence" value="ECO:0007669"/>
    <property type="project" value="UniProtKB-KW"/>
</dbReference>
<evidence type="ECO:0000256" key="7">
    <source>
        <dbReference type="ARBA" id="ARBA00022989"/>
    </source>
</evidence>
<keyword evidence="11" id="KW-0676">Redox-active center</keyword>
<reference evidence="14 15" key="1">
    <citation type="journal article" date="2020" name="Biotechnol. Biofuels">
        <title>New insights from the biogas microbiome by comprehensive genome-resolved metagenomics of nearly 1600 species originating from multiple anaerobic digesters.</title>
        <authorList>
            <person name="Campanaro S."/>
            <person name="Treu L."/>
            <person name="Rodriguez-R L.M."/>
            <person name="Kovalovszki A."/>
            <person name="Ziels R.M."/>
            <person name="Maus I."/>
            <person name="Zhu X."/>
            <person name="Kougias P.G."/>
            <person name="Basile A."/>
            <person name="Luo G."/>
            <person name="Schluter A."/>
            <person name="Konstantinidis K.T."/>
            <person name="Angelidaki I."/>
        </authorList>
    </citation>
    <scope>NUCLEOTIDE SEQUENCE [LARGE SCALE GENOMIC DNA]</scope>
    <source>
        <strain evidence="14">AS27yjCOA_65</strain>
    </source>
</reference>
<dbReference type="SUPFAM" id="SSF52833">
    <property type="entry name" value="Thioredoxin-like"/>
    <property type="match status" value="1"/>
</dbReference>
<dbReference type="AlphaFoldDB" id="A0A7X9IIL4"/>
<dbReference type="PANTHER" id="PTHR13887:SF14">
    <property type="entry name" value="DISULFIDE BOND FORMATION PROTEIN D"/>
    <property type="match status" value="1"/>
</dbReference>
<dbReference type="Gene3D" id="1.20.1440.130">
    <property type="entry name" value="VKOR domain"/>
    <property type="match status" value="1"/>
</dbReference>
<keyword evidence="8" id="KW-0560">Oxidoreductase</keyword>
<dbReference type="InterPro" id="IPR012932">
    <property type="entry name" value="VKOR"/>
</dbReference>
<comment type="similarity">
    <text evidence="2">Belongs to the thioredoxin family. DsbA subfamily.</text>
</comment>
<feature type="transmembrane region" description="Helical" evidence="12">
    <location>
        <begin position="74"/>
        <end position="94"/>
    </location>
</feature>
<evidence type="ECO:0000256" key="10">
    <source>
        <dbReference type="ARBA" id="ARBA00023157"/>
    </source>
</evidence>
<gene>
    <name evidence="14" type="ORF">GYA55_03300</name>
</gene>
<evidence type="ECO:0000256" key="9">
    <source>
        <dbReference type="ARBA" id="ARBA00023136"/>
    </source>
</evidence>
<name>A0A7X9IIL4_9DELT</name>
<dbReference type="Proteomes" id="UP000524246">
    <property type="component" value="Unassembled WGS sequence"/>
</dbReference>
<keyword evidence="4 12" id="KW-0812">Transmembrane</keyword>
<dbReference type="InterPro" id="IPR012336">
    <property type="entry name" value="Thioredoxin-like_fold"/>
</dbReference>
<evidence type="ECO:0000256" key="1">
    <source>
        <dbReference type="ARBA" id="ARBA00004141"/>
    </source>
</evidence>
<keyword evidence="10" id="KW-1015">Disulfide bond</keyword>
<evidence type="ECO:0000256" key="3">
    <source>
        <dbReference type="ARBA" id="ARBA00006214"/>
    </source>
</evidence>
<evidence type="ECO:0000313" key="15">
    <source>
        <dbReference type="Proteomes" id="UP000524246"/>
    </source>
</evidence>
<dbReference type="SMART" id="SM00756">
    <property type="entry name" value="VKc"/>
    <property type="match status" value="1"/>
</dbReference>
<keyword evidence="9 12" id="KW-0472">Membrane</keyword>
<evidence type="ECO:0000256" key="12">
    <source>
        <dbReference type="SAM" id="Phobius"/>
    </source>
</evidence>
<dbReference type="Gene3D" id="3.40.30.10">
    <property type="entry name" value="Glutaredoxin"/>
    <property type="match status" value="1"/>
</dbReference>
<evidence type="ECO:0000256" key="4">
    <source>
        <dbReference type="ARBA" id="ARBA00022692"/>
    </source>
</evidence>
<evidence type="ECO:0000256" key="2">
    <source>
        <dbReference type="ARBA" id="ARBA00005791"/>
    </source>
</evidence>
<keyword evidence="5" id="KW-0874">Quinone</keyword>
<dbReference type="InterPro" id="IPR036249">
    <property type="entry name" value="Thioredoxin-like_sf"/>
</dbReference>